<dbReference type="Proteomes" id="UP000295375">
    <property type="component" value="Unassembled WGS sequence"/>
</dbReference>
<dbReference type="RefSeq" id="WP_133589723.1">
    <property type="nucleotide sequence ID" value="NZ_CP037953.1"/>
</dbReference>
<accession>A0A4R6US55</accession>
<reference evidence="8 9" key="1">
    <citation type="submission" date="2019-03" db="EMBL/GenBank/DDBJ databases">
        <title>Genomic Encyclopedia of Type Strains, Phase IV (KMG-IV): sequencing the most valuable type-strain genomes for metagenomic binning, comparative biology and taxonomic classification.</title>
        <authorList>
            <person name="Goeker M."/>
        </authorList>
    </citation>
    <scope>NUCLEOTIDE SEQUENCE [LARGE SCALE GENOMIC DNA]</scope>
    <source>
        <strain evidence="8 9">DSM 103792</strain>
    </source>
</reference>
<comment type="subcellular location">
    <subcellularLocation>
        <location evidence="5">Secreted</location>
    </subcellularLocation>
    <subcellularLocation>
        <location evidence="5">Bacterial flagellum</location>
    </subcellularLocation>
</comment>
<dbReference type="GO" id="GO:0009424">
    <property type="term" value="C:bacterial-type flagellum hook"/>
    <property type="evidence" value="ECO:0007669"/>
    <property type="project" value="UniProtKB-UniRule"/>
</dbReference>
<dbReference type="InterPro" id="IPR040026">
    <property type="entry name" value="FliD"/>
</dbReference>
<dbReference type="PANTHER" id="PTHR30288:SF0">
    <property type="entry name" value="FLAGELLAR HOOK-ASSOCIATED PROTEIN 2"/>
    <property type="match status" value="1"/>
</dbReference>
<evidence type="ECO:0000256" key="4">
    <source>
        <dbReference type="ARBA" id="ARBA00023143"/>
    </source>
</evidence>
<feature type="domain" description="Flagellar hook-associated protein 2 C-terminal" evidence="7">
    <location>
        <begin position="211"/>
        <end position="432"/>
    </location>
</feature>
<gene>
    <name evidence="8" type="ORF">EV696_10649</name>
</gene>
<dbReference type="PANTHER" id="PTHR30288">
    <property type="entry name" value="FLAGELLAR CAP/ASSEMBLY PROTEIN FLID"/>
    <property type="match status" value="1"/>
</dbReference>
<keyword evidence="8" id="KW-0966">Cell projection</keyword>
<keyword evidence="8" id="KW-0969">Cilium</keyword>
<keyword evidence="5" id="KW-0964">Secreted</keyword>
<dbReference type="GO" id="GO:0009421">
    <property type="term" value="C:bacterial-type flagellum filament cap"/>
    <property type="evidence" value="ECO:0007669"/>
    <property type="project" value="InterPro"/>
</dbReference>
<evidence type="ECO:0000256" key="5">
    <source>
        <dbReference type="RuleBase" id="RU362066"/>
    </source>
</evidence>
<proteinExistence type="inferred from homology"/>
<dbReference type="GO" id="GO:0005576">
    <property type="term" value="C:extracellular region"/>
    <property type="evidence" value="ECO:0007669"/>
    <property type="project" value="UniProtKB-SubCell"/>
</dbReference>
<keyword evidence="8" id="KW-0282">Flagellum</keyword>
<evidence type="ECO:0000256" key="3">
    <source>
        <dbReference type="ARBA" id="ARBA00023054"/>
    </source>
</evidence>
<keyword evidence="4 5" id="KW-0975">Bacterial flagellum</keyword>
<keyword evidence="9" id="KW-1185">Reference proteome</keyword>
<dbReference type="GO" id="GO:0007155">
    <property type="term" value="P:cell adhesion"/>
    <property type="evidence" value="ECO:0007669"/>
    <property type="project" value="InterPro"/>
</dbReference>
<dbReference type="InterPro" id="IPR003481">
    <property type="entry name" value="FliD_N"/>
</dbReference>
<dbReference type="GO" id="GO:0071973">
    <property type="term" value="P:bacterial-type flagellum-dependent cell motility"/>
    <property type="evidence" value="ECO:0007669"/>
    <property type="project" value="TreeGrafter"/>
</dbReference>
<dbReference type="AlphaFoldDB" id="A0A4R6US55"/>
<dbReference type="Pfam" id="PF07195">
    <property type="entry name" value="FliD_C"/>
    <property type="match status" value="1"/>
</dbReference>
<evidence type="ECO:0000256" key="1">
    <source>
        <dbReference type="ARBA" id="ARBA00009764"/>
    </source>
</evidence>
<dbReference type="EMBL" id="SNYM01000006">
    <property type="protein sequence ID" value="TDQ48609.1"/>
    <property type="molecule type" value="Genomic_DNA"/>
</dbReference>
<comment type="function">
    <text evidence="5">Required for morphogenesis and for the elongation of the flagellar filament by facilitating polymerization of the flagellin monomers at the tip of growing filament. Forms a capping structure, which prevents flagellin subunits (transported through the central channel of the flagellum) from leaking out without polymerization at the distal end.</text>
</comment>
<comment type="subunit">
    <text evidence="2 5">Homopentamer.</text>
</comment>
<evidence type="ECO:0000259" key="7">
    <source>
        <dbReference type="Pfam" id="PF07195"/>
    </source>
</evidence>
<comment type="caution">
    <text evidence="8">The sequence shown here is derived from an EMBL/GenBank/DDBJ whole genome shotgun (WGS) entry which is preliminary data.</text>
</comment>
<dbReference type="InterPro" id="IPR010810">
    <property type="entry name" value="Flagellin_hook_IN_motif"/>
</dbReference>
<name>A0A4R6US55_9GAMM</name>
<organism evidence="8 9">
    <name type="scientific">Permianibacter aggregans</name>
    <dbReference type="NCBI Taxonomy" id="1510150"/>
    <lineage>
        <taxon>Bacteria</taxon>
        <taxon>Pseudomonadati</taxon>
        <taxon>Pseudomonadota</taxon>
        <taxon>Gammaproteobacteria</taxon>
        <taxon>Pseudomonadales</taxon>
        <taxon>Pseudomonadaceae</taxon>
        <taxon>Permianibacter</taxon>
    </lineage>
</organism>
<dbReference type="Pfam" id="PF07196">
    <property type="entry name" value="Flagellin_IN"/>
    <property type="match status" value="1"/>
</dbReference>
<evidence type="ECO:0000256" key="2">
    <source>
        <dbReference type="ARBA" id="ARBA00011255"/>
    </source>
</evidence>
<evidence type="ECO:0000313" key="9">
    <source>
        <dbReference type="Proteomes" id="UP000295375"/>
    </source>
</evidence>
<dbReference type="OrthoDB" id="9810816at2"/>
<protein>
    <recommendedName>
        <fullName evidence="5">Flagellar hook-associated protein 2</fullName>
        <shortName evidence="5">HAP2</shortName>
    </recommendedName>
    <alternativeName>
        <fullName evidence="5">Flagellar cap protein</fullName>
    </alternativeName>
</protein>
<dbReference type="InterPro" id="IPR010809">
    <property type="entry name" value="FliD_C"/>
</dbReference>
<comment type="similarity">
    <text evidence="1 5">Belongs to the FliD family.</text>
</comment>
<evidence type="ECO:0000313" key="8">
    <source>
        <dbReference type="EMBL" id="TDQ48609.1"/>
    </source>
</evidence>
<feature type="domain" description="Flagellar hook-associated protein 2 N-terminal" evidence="6">
    <location>
        <begin position="11"/>
        <end position="107"/>
    </location>
</feature>
<dbReference type="Pfam" id="PF02465">
    <property type="entry name" value="FliD_N"/>
    <property type="match status" value="1"/>
</dbReference>
<evidence type="ECO:0000259" key="6">
    <source>
        <dbReference type="Pfam" id="PF02465"/>
    </source>
</evidence>
<keyword evidence="3" id="KW-0175">Coiled coil</keyword>
<sequence>MGLITSPGLGSGLDVSSIIEAIVNADKAPVEFRLNQREAVAQTTLSGLGSLKSALSSLKTAAEKLDTVGDFNQRKVSISQSGFFTATATSTAALSTYAIEVVQLAKGSRVESAIIAGGSSQTFAADTLSFSAAGSSFNVDILATDTLADIRNKINNAEGNSFVSASIITTNDGTKLVYNSNKTGLGNDLVVTSGTAALDDLALNATTAQAAQDAVIKLDGATVNSSTNTFSSAISDVSITVQKANAANETSDLTVSLDTASTKKAIEDFVKAYNTTLEELNKLTLNSDTEVGLLVNDGATRGIITRLKNIIAETVGSVTGDAKSLAAIGVTTTRAGTLELKTSVLDSALSNNLQDVIGLFTNSDGVAAKLKSYVDQQVEGNGAIPSREQGIQNELNRISKERETLAIRTSKLQSRLRSQYAALDSIVSSLNSTSSFIAQNLTRIPNYSGSKE</sequence>